<reference evidence="1 2" key="1">
    <citation type="submission" date="2023-08" db="EMBL/GenBank/DDBJ databases">
        <title>Comparative genomics and taxonomic characterization of three novel marine species of genus Marivirga.</title>
        <authorList>
            <person name="Muhammad N."/>
            <person name="Kim S.-G."/>
        </authorList>
    </citation>
    <scope>NUCLEOTIDE SEQUENCE [LARGE SCALE GENOMIC DNA]</scope>
    <source>
        <strain evidence="1 2">BDSF4-3</strain>
    </source>
</reference>
<accession>A0AA51RE25</accession>
<gene>
    <name evidence="1" type="ORF">QYS49_39010</name>
</gene>
<sequence>MKGDTIMNFKYSDLKAGNTNILAAEANEKWGYINIDSDTLIDFKFDEADPFRGALAIVYNGPTDRYTSKPTNSALINFEGDIILPFETRKLKFLSANLLMRYKYNYNINLYKKDGAPIDSIYYDSQQFNSPEDPITGYLEDEIEFYKFTNGFAIIGHKGRMGMVNEKGDIVIPLKYHHLEPMNEYGYTKVQYLDKYGIVDSKGNEIVPIGYEHIGYDDENDLFFLQKEDDSRDYGDRLVNEGYWNYEGELLSNSPLKSPKVYDLKEQIGKIRQAYSSIESEAKQSNFSTFKLENGNIEIKKSYNKIIVNDTAKGIQYEYFYNSSLNKYGPFFIFKVEGKKENRYYYHHGRIIRWLDKDKENRLISDAIYSPEHDEHLRARRFKAKAENKELTDKYGLDTVRNKIDSLCTFINENIAKGIYKKGDTKSRSMGEYQRLEEVYIDSLQNVMYKLDAGSDEGGSAKEEEFYFKGELIRKYTDKNYFDNSDNVPDAQWVSGQYAVTKYYNNGSLIFTEKTENGVMTINKN</sequence>
<protein>
    <submittedName>
        <fullName evidence="1">WG repeat-containing protein</fullName>
    </submittedName>
</protein>
<evidence type="ECO:0000313" key="1">
    <source>
        <dbReference type="EMBL" id="WMN11609.1"/>
    </source>
</evidence>
<keyword evidence="2" id="KW-1185">Reference proteome</keyword>
<dbReference type="EMBL" id="CP129971">
    <property type="protein sequence ID" value="WMN11609.1"/>
    <property type="molecule type" value="Genomic_DNA"/>
</dbReference>
<proteinExistence type="predicted"/>
<dbReference type="Proteomes" id="UP001230496">
    <property type="component" value="Chromosome"/>
</dbReference>
<name>A0AA51RE25_9BACT</name>
<organism evidence="1 2">
    <name type="scientific">Marivirga salinarum</name>
    <dbReference type="NCBI Taxonomy" id="3059078"/>
    <lineage>
        <taxon>Bacteria</taxon>
        <taxon>Pseudomonadati</taxon>
        <taxon>Bacteroidota</taxon>
        <taxon>Cytophagia</taxon>
        <taxon>Cytophagales</taxon>
        <taxon>Marivirgaceae</taxon>
        <taxon>Marivirga</taxon>
    </lineage>
</organism>
<dbReference type="PANTHER" id="PTHR37841:SF1">
    <property type="entry name" value="DUF3298 DOMAIN-CONTAINING PROTEIN"/>
    <property type="match status" value="1"/>
</dbReference>
<dbReference type="RefSeq" id="WP_308349059.1">
    <property type="nucleotide sequence ID" value="NZ_CP129971.1"/>
</dbReference>
<dbReference type="KEGG" id="msaa:QYS49_39010"/>
<dbReference type="Pfam" id="PF14903">
    <property type="entry name" value="WG_beta_rep"/>
    <property type="match status" value="2"/>
</dbReference>
<dbReference type="InterPro" id="IPR032774">
    <property type="entry name" value="WG_beta_rep"/>
</dbReference>
<dbReference type="PANTHER" id="PTHR37841">
    <property type="entry name" value="GLR2918 PROTEIN"/>
    <property type="match status" value="1"/>
</dbReference>
<evidence type="ECO:0000313" key="2">
    <source>
        <dbReference type="Proteomes" id="UP001230496"/>
    </source>
</evidence>
<dbReference type="AlphaFoldDB" id="A0AA51RE25"/>